<dbReference type="RefSeq" id="YP_007379037.1">
    <property type="nucleotide sequence ID" value="NC_020158.1"/>
</dbReference>
<keyword evidence="2" id="KW-1185">Reference proteome</keyword>
<sequence length="151" mass="16600">MTSGLDVSLVKSDGSETFQLRTEKVQSKVSNGLITRSILSGLGDLVAGSDPVLNTETYKLQNVLIRNVDAADYPNSSSYSNDNYGMENELRRAAKEWGPSAAQGFDQLQWDGRNIDVVITDFTSDQKQSEDGVPRTYTVNMEVTHVDVYVG</sequence>
<dbReference type="KEGG" id="vg:14477373"/>
<proteinExistence type="predicted"/>
<gene>
    <name evidence="1" type="primary">132</name>
    <name evidence="1" type="ORF">HVTV1_132</name>
</gene>
<dbReference type="GeneID" id="14477373"/>
<reference evidence="1 2" key="1">
    <citation type="journal article" date="2013" name="J. Virol.">
        <title>Insights into head-tailed viruses infecting extremely halophilic archaea.</title>
        <authorList>
            <person name="Pietila M.K."/>
            <person name="Laurinmaki P."/>
            <person name="Russell D.A."/>
            <person name="Ko C.C."/>
            <person name="Jacobs-Sera D."/>
            <person name="Butcher S.J."/>
            <person name="Bamford D.H."/>
            <person name="Hendrix R.W."/>
        </authorList>
    </citation>
    <scope>NUCLEOTIDE SEQUENCE [LARGE SCALE GENOMIC DNA]</scope>
</reference>
<dbReference type="Proteomes" id="UP000011137">
    <property type="component" value="Segment"/>
</dbReference>
<name>L7TI31_9CAUD</name>
<evidence type="ECO:0000313" key="1">
    <source>
        <dbReference type="EMBL" id="AGC34501.1"/>
    </source>
</evidence>
<accession>L7TI31</accession>
<organism evidence="1 2">
    <name type="scientific">Haloarcula vallismortis tailed virus 1</name>
    <dbReference type="NCBI Taxonomy" id="1262528"/>
    <lineage>
        <taxon>Viruses</taxon>
        <taxon>Duplodnaviria</taxon>
        <taxon>Heunggongvirae</taxon>
        <taxon>Uroviricota</taxon>
        <taxon>Caudoviricetes</taxon>
        <taxon>Thumleimavirales</taxon>
        <taxon>Druskaviridae</taxon>
        <taxon>Tredecimvirus</taxon>
        <taxon>Tredecimvirus thailandense</taxon>
        <taxon>Tredecimvirus HVTV1</taxon>
    </lineage>
</organism>
<protein>
    <submittedName>
        <fullName evidence="1">Uncharacterized protein</fullName>
    </submittedName>
</protein>
<evidence type="ECO:0000313" key="2">
    <source>
        <dbReference type="Proteomes" id="UP000011137"/>
    </source>
</evidence>
<dbReference type="OrthoDB" id="27242at10239"/>
<dbReference type="EMBL" id="KC117377">
    <property type="protein sequence ID" value="AGC34501.1"/>
    <property type="molecule type" value="Genomic_DNA"/>
</dbReference>